<dbReference type="InterPro" id="IPR055440">
    <property type="entry name" value="Beta-prop_WDR90_4th"/>
</dbReference>
<dbReference type="PROSITE" id="PS50294">
    <property type="entry name" value="WD_REPEATS_REGION"/>
    <property type="match status" value="2"/>
</dbReference>
<dbReference type="OMA" id="EYLYSSC"/>
<protein>
    <recommendedName>
        <fullName evidence="10">CFA20 domain-containing protein</fullName>
    </recommendedName>
</protein>
<evidence type="ECO:0000313" key="8">
    <source>
        <dbReference type="EMBL" id="CEP03763.1"/>
    </source>
</evidence>
<dbReference type="SMART" id="SM00320">
    <property type="entry name" value="WD40"/>
    <property type="match status" value="18"/>
</dbReference>
<evidence type="ECO:0000259" key="5">
    <source>
        <dbReference type="Pfam" id="PF05018"/>
    </source>
</evidence>
<keyword evidence="1 3" id="KW-0853">WD repeat</keyword>
<organism evidence="8 9">
    <name type="scientific">Plasmodiophora brassicae</name>
    <name type="common">Clubroot disease agent</name>
    <dbReference type="NCBI Taxonomy" id="37360"/>
    <lineage>
        <taxon>Eukaryota</taxon>
        <taxon>Sar</taxon>
        <taxon>Rhizaria</taxon>
        <taxon>Endomyxa</taxon>
        <taxon>Phytomyxea</taxon>
        <taxon>Plasmodiophorida</taxon>
        <taxon>Plasmodiophoridae</taxon>
        <taxon>Plasmodiophora</taxon>
    </lineage>
</organism>
<feature type="repeat" description="WD" evidence="3">
    <location>
        <begin position="618"/>
        <end position="659"/>
    </location>
</feature>
<dbReference type="GO" id="GO:0005929">
    <property type="term" value="C:cilium"/>
    <property type="evidence" value="ECO:0007669"/>
    <property type="project" value="UniProtKB-ARBA"/>
</dbReference>
<dbReference type="InterPro" id="IPR001680">
    <property type="entry name" value="WD40_rpt"/>
</dbReference>
<evidence type="ECO:0000313" key="9">
    <source>
        <dbReference type="Proteomes" id="UP000039324"/>
    </source>
</evidence>
<dbReference type="SUPFAM" id="SSF82171">
    <property type="entry name" value="DPP6 N-terminal domain-like"/>
    <property type="match status" value="1"/>
</dbReference>
<dbReference type="Gene3D" id="2.130.10.10">
    <property type="entry name" value="YVTN repeat-like/Quinoprotein amine dehydrogenase"/>
    <property type="match status" value="5"/>
</dbReference>
<feature type="compositionally biased region" description="Low complexity" evidence="4">
    <location>
        <begin position="933"/>
        <end position="949"/>
    </location>
</feature>
<dbReference type="Pfam" id="PF05018">
    <property type="entry name" value="CFA20_dom"/>
    <property type="match status" value="1"/>
</dbReference>
<evidence type="ECO:0000256" key="4">
    <source>
        <dbReference type="SAM" id="MobiDB-lite"/>
    </source>
</evidence>
<feature type="region of interest" description="Disordered" evidence="4">
    <location>
        <begin position="931"/>
        <end position="960"/>
    </location>
</feature>
<feature type="compositionally biased region" description="Basic and acidic residues" evidence="4">
    <location>
        <begin position="264"/>
        <end position="275"/>
    </location>
</feature>
<dbReference type="PANTHER" id="PTHR13720">
    <property type="entry name" value="WD-40 REPEAT PROTEIN"/>
    <property type="match status" value="1"/>
</dbReference>
<dbReference type="Proteomes" id="UP000039324">
    <property type="component" value="Unassembled WGS sequence"/>
</dbReference>
<proteinExistence type="predicted"/>
<sequence length="1722" mass="188107">MTQARAAAGPQSGTSAPKAEVPVPGSLFGKVFQDPTFDLMKQMQAAQVSPKREGEVEQVMDRSTGSYIYELKGLVPAANYLQFPSSNTHSLGLTGPYLYMQIRRPNADTHFSLHFDLLATIPQLVVRLSLSNLFRERKSLGRVIQIPLTQVKAKKWTVLCVDFKSVMSQYSSFEFTCLKAIKVCACIQLRGVYTSSKIYDPSTLPRDMRLPIAATEDWMSVYDWLWCPKTPVLEGSTATSDVAEGASSPIPRDGHSEAVVAKDALPRKSQPEKKRVSTTAIVQADDSISSPGPDPVLELSRIVGYNGSVPGSMKWLEKNTVLYTAMSMVVIHDIATDEQIILTGHTANICALAICPFYRLLVTGQSGRHPFLLIWDLKTKTVVCRVPTFANGLTSLAISCDSRLLACAGHDGHGRVQIIVWDLSDVVEKGTVSVVAKQTSEFNVSQIVFSPHPGSQHQLASCGHESIRFWRIKNGHLPGHSLVLNEHSRNTFVALCFEPIYGIITEEMSRPHLLYAASASGAVFVADLDTTTLRYVYQLHNGPIRAIVITQGFCITGSDDKHLRVWPMDFSSCVTEAQHDSPITSVSVSEDGLRAIAGCSSGSAGTLDITDSSYRVYLRSHSGAISDVCVSPRLDEFATASSDGTVRIWDIASHQQLYEFLTPVESAICVAYHPQQNQLALGFASGKIRIIDIASTTMIVECCQHTGPVRSLVYTPDGRRLFSASDDRHICAFDVLRFYQPVRVLGASFSNRISICCDPKGLLLAAPGPMGCNEIVVYNVDNFGEQQRIILKSGGSRIIQFHPIINEVVIATTTRTLIRFDLSSRRVVGETVYGKLGDNDQNDLSDLRISPDGKFIVYADNANSVRVVPYRSVGDPSFALSGQEFRSQSAISSLEFVDCDLLVTAGGTVVQIWKFHPDRYTQGDAVLLATPTRSSRASASKESSLSPRRNIPVPTSPSAVLSPVRLSSTAFDSSQPSGPRRRLSISEDDVVEECPEQFSKCLFTPLKTFPRATVGYVVPAHKEALRVQQVLAYNGNGRNNVIWHPPTGLFCFTAGSIIVVEDLADRTHQILQAHSVEISCLAVTDGGDILASADGGLPTPTKPFSTIFLWSPATRQPTREITSKHAAGIQAMAFNASGTYLASVGRPADSSVCVWDCASGECIAYHAASTSNVDWYTAVCWVPRINDQFLTCSRRKVESWTAPPPRFALPADEVTCFEPRLLPCAVSNRQAQSKATFTAIVALSTHFFVGTSNGDVIIWQYSSALSDWECLGDVICFPNEILSMHIVPCQRELDNTFHLVLAGSADFIRRCEIAISDGNPKGKINVEEVGQLRFNAGAVVACRWDSSAQVGVVGFDYGTVVQVGWSSATTTDEQSSIATPTRLVNGHRETIQQVAFSPTRDEFMCSCGDDGSVRLWDVPKSTSVEGAPFKHYEQIMHFQVPNQCNCVSFAPSGTTIAAGFTDGCIRVLDLMNLELRHCVKLAHAVDHVIHSANGRIIIAATSDGIVHVIDSVSFDVHIHIANHSGNRIHCLEQSTHDDHLFLVCDSHQQVSLWNSRVADGRDNWDAILYRWINMSQAFSAQQDVFQELDDVPGFMPPNLAIFDKSSSSNLIACCPSTRPLLHVFDFELNEVVRVLPLPHTPLCVSMSNDGALLAVGTIGKRAAVGNRVVKRRLTKHDVPVHCDRVSAIAFSNSSKVVSASGHVMIAHVLVDGNDGHHQQHVQ</sequence>
<dbReference type="PANTHER" id="PTHR13720:SF24">
    <property type="entry name" value="WD REPEAT-CONTAINING PROTEIN 90"/>
    <property type="match status" value="1"/>
</dbReference>
<gene>
    <name evidence="8" type="ORF">PBRA_003370</name>
</gene>
<dbReference type="Pfam" id="PF23393">
    <property type="entry name" value="Beta-prop_WDR90_POC16_2nd"/>
    <property type="match status" value="1"/>
</dbReference>
<feature type="region of interest" description="Disordered" evidence="4">
    <location>
        <begin position="259"/>
        <end position="281"/>
    </location>
</feature>
<feature type="region of interest" description="Disordered" evidence="4">
    <location>
        <begin position="1"/>
        <end position="20"/>
    </location>
</feature>
<feature type="domain" description="WDR90/POC16 second beta-propeller" evidence="7">
    <location>
        <begin position="634"/>
        <end position="874"/>
    </location>
</feature>
<dbReference type="STRING" id="37360.A0A0G4J826"/>
<dbReference type="Pfam" id="PF23342">
    <property type="entry name" value="WDR90_beta-prop_4th"/>
    <property type="match status" value="1"/>
</dbReference>
<feature type="repeat" description="WD" evidence="3">
    <location>
        <begin position="1384"/>
        <end position="1426"/>
    </location>
</feature>
<evidence type="ECO:0000256" key="2">
    <source>
        <dbReference type="ARBA" id="ARBA00022737"/>
    </source>
</evidence>
<dbReference type="Pfam" id="PF00400">
    <property type="entry name" value="WD40"/>
    <property type="match status" value="2"/>
</dbReference>
<evidence type="ECO:0000259" key="7">
    <source>
        <dbReference type="Pfam" id="PF23393"/>
    </source>
</evidence>
<accession>A0A0G4J826</accession>
<reference evidence="8 9" key="1">
    <citation type="submission" date="2015-02" db="EMBL/GenBank/DDBJ databases">
        <authorList>
            <person name="Chooi Y.-H."/>
        </authorList>
    </citation>
    <scope>NUCLEOTIDE SEQUENCE [LARGE SCALE GENOMIC DNA]</scope>
    <source>
        <strain evidence="8">E3</strain>
    </source>
</reference>
<dbReference type="SUPFAM" id="SSF50978">
    <property type="entry name" value="WD40 repeat-like"/>
    <property type="match status" value="4"/>
</dbReference>
<feature type="domain" description="WDR90 4th beta-propeller" evidence="6">
    <location>
        <begin position="1391"/>
        <end position="1704"/>
    </location>
</feature>
<evidence type="ECO:0000256" key="3">
    <source>
        <dbReference type="PROSITE-ProRule" id="PRU00221"/>
    </source>
</evidence>
<dbReference type="InterPro" id="IPR019775">
    <property type="entry name" value="WD40_repeat_CS"/>
</dbReference>
<dbReference type="InterPro" id="IPR036322">
    <property type="entry name" value="WD40_repeat_dom_sf"/>
</dbReference>
<keyword evidence="2" id="KW-0677">Repeat</keyword>
<dbReference type="OrthoDB" id="6252103at2759"/>
<dbReference type="InterPro" id="IPR055441">
    <property type="entry name" value="Beta-prop_WDR90_POC16_2nd"/>
</dbReference>
<feature type="repeat" description="WD" evidence="3">
    <location>
        <begin position="705"/>
        <end position="735"/>
    </location>
</feature>
<dbReference type="InterPro" id="IPR007714">
    <property type="entry name" value="CFA20_dom"/>
</dbReference>
<dbReference type="PROSITE" id="PS00678">
    <property type="entry name" value="WD_REPEATS_1"/>
    <property type="match status" value="1"/>
</dbReference>
<keyword evidence="9" id="KW-1185">Reference proteome</keyword>
<evidence type="ECO:0000256" key="1">
    <source>
        <dbReference type="ARBA" id="ARBA00022574"/>
    </source>
</evidence>
<dbReference type="EMBL" id="CDSF01000155">
    <property type="protein sequence ID" value="CEP03763.1"/>
    <property type="molecule type" value="Genomic_DNA"/>
</dbReference>
<evidence type="ECO:0000259" key="6">
    <source>
        <dbReference type="Pfam" id="PF23342"/>
    </source>
</evidence>
<dbReference type="InterPro" id="IPR015943">
    <property type="entry name" value="WD40/YVTN_repeat-like_dom_sf"/>
</dbReference>
<feature type="domain" description="CFA20" evidence="5">
    <location>
        <begin position="31"/>
        <end position="210"/>
    </location>
</feature>
<evidence type="ECO:0008006" key="10">
    <source>
        <dbReference type="Google" id="ProtNLM"/>
    </source>
</evidence>
<dbReference type="PROSITE" id="PS50082">
    <property type="entry name" value="WD_REPEATS_2"/>
    <property type="match status" value="3"/>
</dbReference>
<name>A0A0G4J826_PLABS</name>
<dbReference type="InterPro" id="IPR050630">
    <property type="entry name" value="WD_repeat_EMAP"/>
</dbReference>